<dbReference type="CDD" id="cd19680">
    <property type="entry name" value="UBR-box_UBR4"/>
    <property type="match status" value="1"/>
</dbReference>
<protein>
    <submittedName>
        <fullName evidence="8">E3 ubiquitin-protein ligase UBR4 isoform X2</fullName>
    </submittedName>
</protein>
<dbReference type="PANTHER" id="PTHR21725">
    <property type="entry name" value="E3 UBIQUITIN-PROTEIN LIGASE UBR4"/>
    <property type="match status" value="1"/>
</dbReference>
<dbReference type="SUPFAM" id="SSF48371">
    <property type="entry name" value="ARM repeat"/>
    <property type="match status" value="1"/>
</dbReference>
<feature type="region of interest" description="Disordered" evidence="5">
    <location>
        <begin position="1736"/>
        <end position="1777"/>
    </location>
</feature>
<dbReference type="CTD" id="23352"/>
<organism evidence="7 8">
    <name type="scientific">Physeter macrocephalus</name>
    <name type="common">Sperm whale</name>
    <name type="synonym">Physeter catodon</name>
    <dbReference type="NCBI Taxonomy" id="9755"/>
    <lineage>
        <taxon>Eukaryota</taxon>
        <taxon>Metazoa</taxon>
        <taxon>Chordata</taxon>
        <taxon>Craniata</taxon>
        <taxon>Vertebrata</taxon>
        <taxon>Euteleostomi</taxon>
        <taxon>Mammalia</taxon>
        <taxon>Eutheria</taxon>
        <taxon>Laurasiatheria</taxon>
        <taxon>Artiodactyla</taxon>
        <taxon>Whippomorpha</taxon>
        <taxon>Cetacea</taxon>
        <taxon>Odontoceti</taxon>
        <taxon>Physeteridae</taxon>
        <taxon>Physeter</taxon>
    </lineage>
</organism>
<feature type="compositionally biased region" description="Polar residues" evidence="5">
    <location>
        <begin position="1736"/>
        <end position="1745"/>
    </location>
</feature>
<dbReference type="RefSeq" id="XP_028343582.1">
    <property type="nucleotide sequence ID" value="XM_028487781.2"/>
</dbReference>
<feature type="region of interest" description="Disordered" evidence="5">
    <location>
        <begin position="2428"/>
        <end position="2477"/>
    </location>
</feature>
<feature type="compositionally biased region" description="Low complexity" evidence="5">
    <location>
        <begin position="2966"/>
        <end position="2980"/>
    </location>
</feature>
<feature type="compositionally biased region" description="Basic and acidic residues" evidence="5">
    <location>
        <begin position="2789"/>
        <end position="2801"/>
    </location>
</feature>
<dbReference type="Proteomes" id="UP000248484">
    <property type="component" value="Chromosome 3"/>
</dbReference>
<evidence type="ECO:0000256" key="2">
    <source>
        <dbReference type="ARBA" id="ARBA00022771"/>
    </source>
</evidence>
<feature type="compositionally biased region" description="Low complexity" evidence="5">
    <location>
        <begin position="555"/>
        <end position="566"/>
    </location>
</feature>
<feature type="domain" description="UBR-type" evidence="6">
    <location>
        <begin position="1655"/>
        <end position="1728"/>
    </location>
</feature>
<dbReference type="Pfam" id="PF02207">
    <property type="entry name" value="zf-UBR"/>
    <property type="match status" value="1"/>
</dbReference>
<dbReference type="GO" id="GO:0005829">
    <property type="term" value="C:cytosol"/>
    <property type="evidence" value="ECO:0007669"/>
    <property type="project" value="TreeGrafter"/>
</dbReference>
<dbReference type="GeneID" id="102981170"/>
<feature type="region of interest" description="Disordered" evidence="5">
    <location>
        <begin position="2870"/>
        <end position="2999"/>
    </location>
</feature>
<feature type="compositionally biased region" description="Polar residues" evidence="5">
    <location>
        <begin position="2753"/>
        <end position="2762"/>
    </location>
</feature>
<feature type="compositionally biased region" description="Pro residues" evidence="5">
    <location>
        <begin position="607"/>
        <end position="618"/>
    </location>
</feature>
<proteinExistence type="predicted"/>
<feature type="region of interest" description="Disordered" evidence="5">
    <location>
        <begin position="2748"/>
        <end position="2801"/>
    </location>
</feature>
<name>A0A455B463_PHYMC</name>
<feature type="region of interest" description="Disordered" evidence="5">
    <location>
        <begin position="549"/>
        <end position="588"/>
    </location>
</feature>
<dbReference type="SUPFAM" id="SSF50978">
    <property type="entry name" value="WD40 repeat-like"/>
    <property type="match status" value="1"/>
</dbReference>
<evidence type="ECO:0000256" key="3">
    <source>
        <dbReference type="ARBA" id="ARBA00022833"/>
    </source>
</evidence>
<dbReference type="InterPro" id="IPR036322">
    <property type="entry name" value="WD40_repeat_dom_sf"/>
</dbReference>
<dbReference type="InterPro" id="IPR016024">
    <property type="entry name" value="ARM-type_fold"/>
</dbReference>
<evidence type="ECO:0000313" key="7">
    <source>
        <dbReference type="Proteomes" id="UP000248484"/>
    </source>
</evidence>
<dbReference type="GO" id="GO:0005654">
    <property type="term" value="C:nucleoplasm"/>
    <property type="evidence" value="ECO:0007669"/>
    <property type="project" value="TreeGrafter"/>
</dbReference>
<feature type="compositionally biased region" description="Polar residues" evidence="5">
    <location>
        <begin position="2909"/>
        <end position="2919"/>
    </location>
</feature>
<feature type="region of interest" description="Disordered" evidence="5">
    <location>
        <begin position="601"/>
        <end position="638"/>
    </location>
</feature>
<evidence type="ECO:0000313" key="8">
    <source>
        <dbReference type="RefSeq" id="XP_028343582.1"/>
    </source>
</evidence>
<keyword evidence="3" id="KW-0862">Zinc</keyword>
<accession>A0A455B463</accession>
<evidence type="ECO:0000259" key="6">
    <source>
        <dbReference type="PROSITE" id="PS51157"/>
    </source>
</evidence>
<feature type="compositionally biased region" description="Low complexity" evidence="5">
    <location>
        <begin position="2933"/>
        <end position="2943"/>
    </location>
</feature>
<evidence type="ECO:0000256" key="4">
    <source>
        <dbReference type="PROSITE-ProRule" id="PRU00508"/>
    </source>
</evidence>
<dbReference type="InterPro" id="IPR045841">
    <property type="entry name" value="E3_UBR4_N"/>
</dbReference>
<dbReference type="InterPro" id="IPR047509">
    <property type="entry name" value="UBR4-like_UBR-box"/>
</dbReference>
<feature type="compositionally biased region" description="Polar residues" evidence="5">
    <location>
        <begin position="2441"/>
        <end position="2477"/>
    </location>
</feature>
<dbReference type="GO" id="GO:0005813">
    <property type="term" value="C:centrosome"/>
    <property type="evidence" value="ECO:0007669"/>
    <property type="project" value="TreeGrafter"/>
</dbReference>
<dbReference type="SMART" id="SM00396">
    <property type="entry name" value="ZnF_UBR1"/>
    <property type="match status" value="1"/>
</dbReference>
<keyword evidence="2" id="KW-0863">Zinc-finger</keyword>
<dbReference type="Pfam" id="PF19423">
    <property type="entry name" value="E3_UBR4_N"/>
    <property type="match status" value="1"/>
</dbReference>
<dbReference type="InterPro" id="IPR003126">
    <property type="entry name" value="Znf_UBR"/>
</dbReference>
<feature type="region of interest" description="Disordered" evidence="5">
    <location>
        <begin position="1"/>
        <end position="24"/>
    </location>
</feature>
<dbReference type="GO" id="GO:0008270">
    <property type="term" value="F:zinc ion binding"/>
    <property type="evidence" value="ECO:0007669"/>
    <property type="project" value="UniProtKB-KW"/>
</dbReference>
<dbReference type="GO" id="GO:0016020">
    <property type="term" value="C:membrane"/>
    <property type="evidence" value="ECO:0007669"/>
    <property type="project" value="TreeGrafter"/>
</dbReference>
<dbReference type="InterPro" id="IPR045189">
    <property type="entry name" value="UBR4-like"/>
</dbReference>
<evidence type="ECO:0000256" key="5">
    <source>
        <dbReference type="SAM" id="MobiDB-lite"/>
    </source>
</evidence>
<dbReference type="GO" id="GO:0006511">
    <property type="term" value="P:ubiquitin-dependent protein catabolic process"/>
    <property type="evidence" value="ECO:0007669"/>
    <property type="project" value="TreeGrafter"/>
</dbReference>
<feature type="compositionally biased region" description="Low complexity" evidence="5">
    <location>
        <begin position="2870"/>
        <end position="2892"/>
    </location>
</feature>
<keyword evidence="7" id="KW-1185">Reference proteome</keyword>
<evidence type="ECO:0000256" key="1">
    <source>
        <dbReference type="ARBA" id="ARBA00022723"/>
    </source>
</evidence>
<keyword evidence="1" id="KW-0479">Metal-binding</keyword>
<feature type="zinc finger region" description="UBR-type" evidence="4">
    <location>
        <begin position="1655"/>
        <end position="1728"/>
    </location>
</feature>
<reference evidence="8" key="1">
    <citation type="submission" date="2025-08" db="UniProtKB">
        <authorList>
            <consortium name="RefSeq"/>
        </authorList>
    </citation>
    <scope>IDENTIFICATION</scope>
    <source>
        <tissue evidence="8">Muscle</tissue>
    </source>
</reference>
<feature type="compositionally biased region" description="Acidic residues" evidence="5">
    <location>
        <begin position="2766"/>
        <end position="2775"/>
    </location>
</feature>
<dbReference type="PROSITE" id="PS51157">
    <property type="entry name" value="ZF_UBR"/>
    <property type="match status" value="1"/>
</dbReference>
<dbReference type="PANTHER" id="PTHR21725:SF1">
    <property type="entry name" value="E3 UBIQUITIN-PROTEIN LIGASE UBR4"/>
    <property type="match status" value="1"/>
</dbReference>
<gene>
    <name evidence="8" type="primary">UBR4</name>
</gene>
<feature type="compositionally biased region" description="Acidic residues" evidence="5">
    <location>
        <begin position="570"/>
        <end position="588"/>
    </location>
</feature>
<dbReference type="GO" id="GO:0004842">
    <property type="term" value="F:ubiquitin-protein transferase activity"/>
    <property type="evidence" value="ECO:0007669"/>
    <property type="project" value="TreeGrafter"/>
</dbReference>
<sequence length="3188" mass="348133">MATSGGEEAAAAAPAPAAPATEADTTPGWEVAVRPLLSASYSAFEMKELPQLVASVIESESEILHHEKQYEPFYSSFVALSTHYITTVCSLIPRNQLQSVAAACKVLIEFSLLRLENPDEACAVSQKHLILLIKGLCTGCSRLDRTEIITFTAMMKSAKLPQTVKTLSDVEDQKELAAPVSPELKQKEVQMNFLNQLTSVFNPRTVASSPVGPQTPAEGENDEQSSTDQASAIKTKNVFIAQNVASLQELGGSEKLLRVCLNLPYFLRYINRFQDAVLANSFFIMPATVADATAVRNGFHSLVIDVTMALDTLSLPVLEPLTPSRLQDVTVLSLSCLYAGVSVATCMAILHVGSAQQVRTGSTSSKEDDYESDAATIVQKCLEIYDMIGQAISNSRRAGGEHYQNFQLLGAWCLLNSLFLILNLSPTALADKGKEKDPLAALRVRDILSRTKEGVGSPKLGPGKGHQGFGVLSVILANHAVKLLTSLFQDLQVEALHKGWEADGPPAVLSIMAQSTSIQRIQRLIDSVPLTNLLLTLLSTSYRKACVLQRQRKGSMSSDASASTDSNTYYEDDFSSTEEDSSQDDDSEPILGQWFEETISPSKEKVAPPPPPPPPPLESSPRVKSPSKQASGEKGNILASRKDPELFLGLASNILNFITSSMLNSRNNFIRNYLSVSLSEHHMATLASIIKEVDKDGLKGASDEEFAAALYHFNHSLVTSDLQSPNLQNTLLQQLGVAPFSEGPWPLYIHPQSLSVLSRLLLIWQHKAGTQGDPDVPECLKVWDRFLSTVKQNALQGVVPGETEDLNVEHLQLLLLIFHNFSEKGRRDMLTLLVQIIQELSANMDAQTRSVPLILARLLLIFDYLLHQYSKAPVYLFEQVQHNLLGPPFGWVNGSQDSSSRRATTPLYHGFKEVEENWSKHFSSDAVPQLRFYCVLSPEASEDDLNRLDSVACDVLYSKLVKYDELYIALTSLLAAGSQLDTVRRKENKNVTALEACALQYYFLILWRILGILPPSKTYMNQLAMNSPEMSECDILHTLRWSSRLRISSYVNWIKDHLIKQGMKAEHAGSLLELASSKCSSVKYDVEIVEEYFARQISSFCSIDCTTILQLHEVPSLQSIYTLDAAISKVQVSLDEHFSKMAAETDPHKSSEITKNLLPATLQLIDTYASFTRAYLLQNFNEEGSTEKPSQEKLHGFAAVLAIGSSRCKANTLGPTLVQNLPSSVQAVCESWNNINTNEFPNIGSWRNAFANDTIPSESYISAVQAAHLGTLCGQSLPLAASLKHTLLSLVRLTGDLIVWSDEMNPPQVIRTLLPLLLESSTESVAEISSNSLERILGPAESDEFLARVYEKLITGCYNILANHADPNSGLDESILEECLQYLEKQLESSQARKAMEEFFSDSGELVQIMMATANENLSAKFCNRVLKFFTKLFQLTEKSPNPSLLHLCGSLAQLACVEPVRLQAWLTRMTASPPKDSDQLDVIQENRQLLQLLTTYIVRENSQVGEGVCAVLLGTLIPMATEMLANGDGTGFPELMVVMATLASAGQGAGHLQLHNAAVDWLSRCKKYLSQKNVVEKLNANVMHGKHVIVLECTCHIMSYLADVTNALSQSNGQGPSHLSVDGEERAIEVDSDWVEELAVEEEDSQAEDSDEDSLCNKLCTFTITQKEFMNQHWYHCHTCKMVDGVGVCTVCAKVCHKDHEISYAKYGSFFCDCGAKEDGSCLALVKRTPSSGMSSTMKESAFQSEPRVSESLVRHTSTSPADKAKVTISDGKVADEEKPKKSSLCRTVEGCREELQNQANFSFAPLVLDMLSFLMDAIQTNFQQASAVGSSSRAQQALRELHTVDKVVEMTDQLMVPTLGSQEGAFENVRMNYSGDQGQTIRQLISAHVLRRVAMCVLSSPHGRRQHLAVSHEKGKITVLQLSALLKQADSSKRKLTLTRLASAPVPFTVLSLTGNPCKEDYLAVCGLKDCHVLTFSSSGSVSDHLVLHPQLATGNFIIKAVWLPGSQTELAIVTADFVKIYDLSVDALSPTFYFLLPSSKIRDVTFLFNEEGKNIIVIMSSAGYIYTQLMEEASSAQQGPFYVTNVLEINHEDLKDSNSQVAGGGVSVYYSHVLQMLFFSYCQGRSFAATISRTTLEVLQLFSINIRSSNGGSKTSPALCQWSEVMNHPGLVCCVQQTTGVPLVVMVKPDTFLIQEIKTLPAKAKIQDMVAIRHTACSEQQRTTMILLCEDGSLRIYMANVESTSYWLQPSLQPSSVISIMKPVRKRKTATVTTRTSSQVTFPIDFFEHNQQLTDVEFGGNDLLQVYNAQQIKHRLNSTGMYVANTKPGGFTIEISNNNSTMVMTGMRIQIGTQAIERAPSYIEIFGRTMQLNLSRSRWFDFPFTREEALQADKKLNLFIGASVDPAGVTMIDAVKVYGKTKEQFGWPDEPPEEFPSASVSNICPSNLSQSNGTGDSDSAAPTTTSGTVLESSETESLTKLDRLVVSSLEALESCFAVGPIIEKERNKNAAQELATLLLSLPAPASVQQQSKSLLASLHTSRSAYHSHKDQALLSKAVQCLNTSSKEGKDLDPEVFQRLVITARSIAIMRPNNLVHFTESKLPQMETDCFFPRCACWSLGIVGILTGAPLETPSPEGADEGREPQKQLEGDCCSFITQLVNHFWKLHASKPKNAFLAPACLPGLTHIEATVNALVDIIHGYCTCELDCINTASKIYMQMLLCPDPAVSFSCKQALIRVLRPRNKRRHVTLPSSPRSNTPMGDKDDDDDDDADEKMQSSGIPNGGHIRQESQEQSEVDHGDFEMVSESMVLETAENVNNGNPSPLEALLAGAEGFPPMLDIPPDADDETMVELAIALSLQQDQQGSSSSALGLQSLGLSGQAPSSSSLDAGTLSDTTASASDDEGSTAATDGSTLRTSPADHGGSVGSESGGSAVDSVAGEHSVSGRSSAYGDATAEGHPAGPGSVSSSTGAISTTTGHQEGDGSEGEGEGEGEGDVHASNRLHMVRLMLLERLLQTLPQLRSVGGVRAIPYMQVILMLTTDLDGEDEKDKGALDNLLSQLIAELGMDKKDVSKKNERSALNEVHLVVMRLLSVFMSRTKSGSKSSICESSSLISSATAAALLSSGAVDYCLHVLKSLLEYWKSQQNDEEPVATSQLLKPHTTSSPPDMSPFFLRQYVKVRSFPGP</sequence>
<feature type="region of interest" description="Disordered" evidence="5">
    <location>
        <begin position="204"/>
        <end position="228"/>
    </location>
</feature>
<feature type="compositionally biased region" description="Acidic residues" evidence="5">
    <location>
        <begin position="2985"/>
        <end position="2996"/>
    </location>
</feature>